<dbReference type="AlphaFoldDB" id="A0A1G7RX79"/>
<feature type="domain" description="Metalloprotease TldD/E C-terminal" evidence="1">
    <location>
        <begin position="230"/>
        <end position="413"/>
    </location>
</feature>
<dbReference type="InterPro" id="IPR047657">
    <property type="entry name" value="PmbA"/>
</dbReference>
<name>A0A1G7RX79_9FIRM</name>
<dbReference type="RefSeq" id="WP_092328761.1">
    <property type="nucleotide sequence ID" value="NZ_FNCP01000001.1"/>
</dbReference>
<dbReference type="PANTHER" id="PTHR43421">
    <property type="entry name" value="METALLOPROTEASE PMBA"/>
    <property type="match status" value="1"/>
</dbReference>
<dbReference type="Pfam" id="PF19289">
    <property type="entry name" value="PmbA_TldD_3rd"/>
    <property type="match status" value="1"/>
</dbReference>
<dbReference type="InterPro" id="IPR045569">
    <property type="entry name" value="Metalloprtase-TldD/E_C"/>
</dbReference>
<keyword evidence="3" id="KW-1185">Reference proteome</keyword>
<sequence>MKLVAQLEDLLYKAQRAPKNEELKLSAWRIVVHESEVVALGIKDNSPGSVYTPPSYRQGESGDVFLVWSDGTCSQTMVQLPFSSDPDYWPRALEQWKQASYADPDAVHIPAPESLPLVAVEDRSIKSIITGNDKILFDQADRWLKDIPKNVKMQGSIQAAWGYRHVRTSTGLAVTYQQSQFASGFSFDSLIGAGFAKRRLIRPEEQEKLWLQTVNQYEWMQKEASPVGANTQVILAPGMTEDMVRQFILPNFSGDRVIEGQGAFSKESFQDNKPVFHEQLSLMIDPFRPLELGSYLVTPEGIPASRTVLVQDGQLKTPYLRVKDAVRWGAKPTGLPQGTAGLYIKHKSEAPWLELLQGIEDGVLILSVLGLHTQDSVSGSYSLSAPHSLRILKGRIVGKTDVKLSGNFLADLAAATTKTALSELDNYPYLMIRTGVQNL</sequence>
<protein>
    <submittedName>
        <fullName evidence="2">PmbA protein</fullName>
    </submittedName>
</protein>
<dbReference type="PANTHER" id="PTHR43421:SF1">
    <property type="entry name" value="METALLOPROTEASE PMBA"/>
    <property type="match status" value="1"/>
</dbReference>
<gene>
    <name evidence="2" type="ORF">SAMN05443529_101210</name>
</gene>
<dbReference type="GO" id="GO:0008237">
    <property type="term" value="F:metallopeptidase activity"/>
    <property type="evidence" value="ECO:0007669"/>
    <property type="project" value="InterPro"/>
</dbReference>
<organism evidence="2 3">
    <name type="scientific">Desulfosporosinus hippei DSM 8344</name>
    <dbReference type="NCBI Taxonomy" id="1121419"/>
    <lineage>
        <taxon>Bacteria</taxon>
        <taxon>Bacillati</taxon>
        <taxon>Bacillota</taxon>
        <taxon>Clostridia</taxon>
        <taxon>Eubacteriales</taxon>
        <taxon>Desulfitobacteriaceae</taxon>
        <taxon>Desulfosporosinus</taxon>
    </lineage>
</organism>
<evidence type="ECO:0000313" key="2">
    <source>
        <dbReference type="EMBL" id="SDG14829.1"/>
    </source>
</evidence>
<dbReference type="Proteomes" id="UP000198656">
    <property type="component" value="Unassembled WGS sequence"/>
</dbReference>
<dbReference type="InterPro" id="IPR036059">
    <property type="entry name" value="TldD/PmbA_sf"/>
</dbReference>
<dbReference type="SUPFAM" id="SSF111283">
    <property type="entry name" value="Putative modulator of DNA gyrase, PmbA/TldD"/>
    <property type="match status" value="1"/>
</dbReference>
<evidence type="ECO:0000313" key="3">
    <source>
        <dbReference type="Proteomes" id="UP000198656"/>
    </source>
</evidence>
<reference evidence="3" key="1">
    <citation type="submission" date="2016-10" db="EMBL/GenBank/DDBJ databases">
        <authorList>
            <person name="Varghese N."/>
            <person name="Submissions S."/>
        </authorList>
    </citation>
    <scope>NUCLEOTIDE SEQUENCE [LARGE SCALE GENOMIC DNA]</scope>
    <source>
        <strain evidence="3">DSM 8344</strain>
    </source>
</reference>
<accession>A0A1G7RX79</accession>
<dbReference type="EMBL" id="FNCP01000001">
    <property type="protein sequence ID" value="SDG14829.1"/>
    <property type="molecule type" value="Genomic_DNA"/>
</dbReference>
<dbReference type="STRING" id="1121419.SAMN05443529_101210"/>
<evidence type="ECO:0000259" key="1">
    <source>
        <dbReference type="Pfam" id="PF19289"/>
    </source>
</evidence>
<proteinExistence type="predicted"/>
<dbReference type="GO" id="GO:0005829">
    <property type="term" value="C:cytosol"/>
    <property type="evidence" value="ECO:0007669"/>
    <property type="project" value="TreeGrafter"/>
</dbReference>
<dbReference type="OrthoDB" id="1948998at2"/>
<dbReference type="GO" id="GO:0006508">
    <property type="term" value="P:proteolysis"/>
    <property type="evidence" value="ECO:0007669"/>
    <property type="project" value="InterPro"/>
</dbReference>